<proteinExistence type="predicted"/>
<dbReference type="STRING" id="1802624.A2982_01880"/>
<evidence type="ECO:0000259" key="3">
    <source>
        <dbReference type="PROSITE" id="PS50110"/>
    </source>
</evidence>
<dbReference type="InterPro" id="IPR050595">
    <property type="entry name" value="Bact_response_regulator"/>
</dbReference>
<gene>
    <name evidence="4" type="ORF">A2982_01880</name>
</gene>
<dbReference type="PANTHER" id="PTHR44591:SF3">
    <property type="entry name" value="RESPONSE REGULATORY DOMAIN-CONTAINING PROTEIN"/>
    <property type="match status" value="1"/>
</dbReference>
<dbReference type="Proteomes" id="UP000178771">
    <property type="component" value="Unassembled WGS sequence"/>
</dbReference>
<dbReference type="EMBL" id="MEVH01000003">
    <property type="protein sequence ID" value="OGC52312.1"/>
    <property type="molecule type" value="Genomic_DNA"/>
</dbReference>
<dbReference type="AlphaFoldDB" id="A0A1F4V545"/>
<reference evidence="4 5" key="1">
    <citation type="journal article" date="2016" name="Nat. Commun.">
        <title>Thousands of microbial genomes shed light on interconnected biogeochemical processes in an aquifer system.</title>
        <authorList>
            <person name="Anantharaman K."/>
            <person name="Brown C.T."/>
            <person name="Hug L.A."/>
            <person name="Sharon I."/>
            <person name="Castelle C.J."/>
            <person name="Probst A.J."/>
            <person name="Thomas B.C."/>
            <person name="Singh A."/>
            <person name="Wilkins M.J."/>
            <person name="Karaoz U."/>
            <person name="Brodie E.L."/>
            <person name="Williams K.H."/>
            <person name="Hubbard S.S."/>
            <person name="Banfield J.F."/>
        </authorList>
    </citation>
    <scope>NUCLEOTIDE SEQUENCE [LARGE SCALE GENOMIC DNA]</scope>
</reference>
<protein>
    <recommendedName>
        <fullName evidence="3">Response regulatory domain-containing protein</fullName>
    </recommendedName>
</protein>
<dbReference type="Gene3D" id="3.40.50.2300">
    <property type="match status" value="1"/>
</dbReference>
<dbReference type="InterPro" id="IPR001789">
    <property type="entry name" value="Sig_transdc_resp-reg_receiver"/>
</dbReference>
<dbReference type="InterPro" id="IPR011006">
    <property type="entry name" value="CheY-like_superfamily"/>
</dbReference>
<comment type="caution">
    <text evidence="4">The sequence shown here is derived from an EMBL/GenBank/DDBJ whole genome shotgun (WGS) entry which is preliminary data.</text>
</comment>
<feature type="domain" description="Response regulatory" evidence="3">
    <location>
        <begin position="3"/>
        <end position="120"/>
    </location>
</feature>
<dbReference type="SMART" id="SM00448">
    <property type="entry name" value="REC"/>
    <property type="match status" value="1"/>
</dbReference>
<accession>A0A1F4V545</accession>
<evidence type="ECO:0000256" key="2">
    <source>
        <dbReference type="PROSITE-ProRule" id="PRU00169"/>
    </source>
</evidence>
<name>A0A1F4V545_UNCKA</name>
<dbReference type="PROSITE" id="PS50110">
    <property type="entry name" value="RESPONSE_REGULATORY"/>
    <property type="match status" value="1"/>
</dbReference>
<evidence type="ECO:0000313" key="5">
    <source>
        <dbReference type="Proteomes" id="UP000178771"/>
    </source>
</evidence>
<evidence type="ECO:0000256" key="1">
    <source>
        <dbReference type="ARBA" id="ARBA00022553"/>
    </source>
</evidence>
<organism evidence="4 5">
    <name type="scientific">candidate division WWE3 bacterium RIFCSPLOWO2_01_FULL_39_13</name>
    <dbReference type="NCBI Taxonomy" id="1802624"/>
    <lineage>
        <taxon>Bacteria</taxon>
        <taxon>Katanobacteria</taxon>
    </lineage>
</organism>
<dbReference type="Pfam" id="PF00072">
    <property type="entry name" value="Response_reg"/>
    <property type="match status" value="1"/>
</dbReference>
<feature type="modified residue" description="4-aspartylphosphate" evidence="2">
    <location>
        <position position="53"/>
    </location>
</feature>
<evidence type="ECO:0000313" key="4">
    <source>
        <dbReference type="EMBL" id="OGC52312.1"/>
    </source>
</evidence>
<keyword evidence="1 2" id="KW-0597">Phosphoprotein</keyword>
<sequence length="125" mass="14282">MQKILLVEDDLPVRELYKRVLERADYEVIEAVDGEDGFKKAKMESNLSLILLDIRLPKLNGIDLLKMLKEDLDTKNVPVILLTNLGQESIIQEAFRLGAEGYLIKVRMKPKDVVTEVQTFLKGKI</sequence>
<dbReference type="CDD" id="cd17574">
    <property type="entry name" value="REC_OmpR"/>
    <property type="match status" value="1"/>
</dbReference>
<dbReference type="GO" id="GO:0000160">
    <property type="term" value="P:phosphorelay signal transduction system"/>
    <property type="evidence" value="ECO:0007669"/>
    <property type="project" value="InterPro"/>
</dbReference>
<dbReference type="PANTHER" id="PTHR44591">
    <property type="entry name" value="STRESS RESPONSE REGULATOR PROTEIN 1"/>
    <property type="match status" value="1"/>
</dbReference>
<dbReference type="SUPFAM" id="SSF52172">
    <property type="entry name" value="CheY-like"/>
    <property type="match status" value="1"/>
</dbReference>